<feature type="domain" description="N-acetyltransferase" evidence="3">
    <location>
        <begin position="4"/>
        <end position="142"/>
    </location>
</feature>
<organism evidence="4 5">
    <name type="scientific">Paenibacillus alvei TS-15</name>
    <dbReference type="NCBI Taxonomy" id="1117108"/>
    <lineage>
        <taxon>Bacteria</taxon>
        <taxon>Bacillati</taxon>
        <taxon>Bacillota</taxon>
        <taxon>Bacilli</taxon>
        <taxon>Bacillales</taxon>
        <taxon>Paenibacillaceae</taxon>
        <taxon>Paenibacillus</taxon>
    </lineage>
</organism>
<dbReference type="SUPFAM" id="SSF55729">
    <property type="entry name" value="Acyl-CoA N-acyltransferases (Nat)"/>
    <property type="match status" value="1"/>
</dbReference>
<dbReference type="InterPro" id="IPR000182">
    <property type="entry name" value="GNAT_dom"/>
</dbReference>
<dbReference type="PANTHER" id="PTHR42919:SF8">
    <property type="entry name" value="N-ALPHA-ACETYLTRANSFERASE 50"/>
    <property type="match status" value="1"/>
</dbReference>
<accession>S9SGR2</accession>
<dbReference type="Proteomes" id="UP000015344">
    <property type="component" value="Unassembled WGS sequence"/>
</dbReference>
<keyword evidence="2" id="KW-0012">Acyltransferase</keyword>
<evidence type="ECO:0000259" key="3">
    <source>
        <dbReference type="PROSITE" id="PS51186"/>
    </source>
</evidence>
<evidence type="ECO:0000256" key="2">
    <source>
        <dbReference type="ARBA" id="ARBA00023315"/>
    </source>
</evidence>
<dbReference type="AlphaFoldDB" id="S9SGR2"/>
<comment type="caution">
    <text evidence="4">The sequence shown here is derived from an EMBL/GenBank/DDBJ whole genome shotgun (WGS) entry which is preliminary data.</text>
</comment>
<gene>
    <name evidence="4" type="ORF">PAALTS15_22483</name>
</gene>
<evidence type="ECO:0000313" key="4">
    <source>
        <dbReference type="EMBL" id="EPY05012.1"/>
    </source>
</evidence>
<keyword evidence="1" id="KW-0808">Transferase</keyword>
<sequence>MNTLSISESSKIDIDIVEKEICDYNESQVPFEPYIHFSKINKHIKNEDGSIIAGINCIHYAWKCINIDALWVHEDYRKHGLGSKLLFEIEKTAREYGCHLIHVDTFDFQAKDFYVKYGYELFGVLDDCPLGHKRYYLKKSLN</sequence>
<dbReference type="PROSITE" id="PS51186">
    <property type="entry name" value="GNAT"/>
    <property type="match status" value="1"/>
</dbReference>
<dbReference type="eggNOG" id="COG0456">
    <property type="taxonomic scope" value="Bacteria"/>
</dbReference>
<dbReference type="InterPro" id="IPR016181">
    <property type="entry name" value="Acyl_CoA_acyltransferase"/>
</dbReference>
<reference evidence="4 5" key="1">
    <citation type="submission" date="2013-05" db="EMBL/GenBank/DDBJ databases">
        <authorList>
            <person name="Strain E.A."/>
            <person name="Brown E."/>
            <person name="Allard M.W."/>
            <person name="Luo Y.L."/>
        </authorList>
    </citation>
    <scope>NUCLEOTIDE SEQUENCE [LARGE SCALE GENOMIC DNA]</scope>
    <source>
        <strain evidence="4 5">TS-15</strain>
    </source>
</reference>
<name>S9SGR2_PAEAL</name>
<dbReference type="GO" id="GO:0016747">
    <property type="term" value="F:acyltransferase activity, transferring groups other than amino-acyl groups"/>
    <property type="evidence" value="ECO:0007669"/>
    <property type="project" value="InterPro"/>
</dbReference>
<protein>
    <recommendedName>
        <fullName evidence="3">N-acetyltransferase domain-containing protein</fullName>
    </recommendedName>
</protein>
<dbReference type="Gene3D" id="3.40.630.30">
    <property type="match status" value="1"/>
</dbReference>
<evidence type="ECO:0000313" key="5">
    <source>
        <dbReference type="Proteomes" id="UP000015344"/>
    </source>
</evidence>
<dbReference type="EMBL" id="ATMT01000072">
    <property type="protein sequence ID" value="EPY05012.1"/>
    <property type="molecule type" value="Genomic_DNA"/>
</dbReference>
<proteinExistence type="predicted"/>
<dbReference type="InterPro" id="IPR051556">
    <property type="entry name" value="N-term/lysine_N-AcTrnsfr"/>
</dbReference>
<dbReference type="PANTHER" id="PTHR42919">
    <property type="entry name" value="N-ALPHA-ACETYLTRANSFERASE"/>
    <property type="match status" value="1"/>
</dbReference>
<evidence type="ECO:0000256" key="1">
    <source>
        <dbReference type="ARBA" id="ARBA00022679"/>
    </source>
</evidence>
<dbReference type="CDD" id="cd04301">
    <property type="entry name" value="NAT_SF"/>
    <property type="match status" value="1"/>
</dbReference>
<dbReference type="RefSeq" id="WP_021261714.1">
    <property type="nucleotide sequence ID" value="NZ_ATMT01000072.1"/>
</dbReference>
<dbReference type="PATRIC" id="fig|1117108.3.peg.4635"/>
<dbReference type="Pfam" id="PF00583">
    <property type="entry name" value="Acetyltransf_1"/>
    <property type="match status" value="1"/>
</dbReference>